<accession>A0ABW3U6F1</accession>
<dbReference type="EMBL" id="JBHTLR010000003">
    <property type="protein sequence ID" value="MFD1215021.1"/>
    <property type="molecule type" value="Genomic_DNA"/>
</dbReference>
<evidence type="ECO:0000313" key="1">
    <source>
        <dbReference type="EMBL" id="MFD1215021.1"/>
    </source>
</evidence>
<dbReference type="RefSeq" id="WP_230435287.1">
    <property type="nucleotide sequence ID" value="NZ_CP087715.1"/>
</dbReference>
<organism evidence="1 2">
    <name type="scientific">Microbulbifer celer</name>
    <dbReference type="NCBI Taxonomy" id="435905"/>
    <lineage>
        <taxon>Bacteria</taxon>
        <taxon>Pseudomonadati</taxon>
        <taxon>Pseudomonadota</taxon>
        <taxon>Gammaproteobacteria</taxon>
        <taxon>Cellvibrionales</taxon>
        <taxon>Microbulbiferaceae</taxon>
        <taxon>Microbulbifer</taxon>
    </lineage>
</organism>
<comment type="caution">
    <text evidence="1">The sequence shown here is derived from an EMBL/GenBank/DDBJ whole genome shotgun (WGS) entry which is preliminary data.</text>
</comment>
<gene>
    <name evidence="1" type="ORF">ACFQ2X_00280</name>
</gene>
<proteinExistence type="predicted"/>
<keyword evidence="2" id="KW-1185">Reference proteome</keyword>
<protein>
    <submittedName>
        <fullName evidence="1">Uncharacterized protein</fullName>
    </submittedName>
</protein>
<name>A0ABW3U6F1_9GAMM</name>
<reference evidence="2" key="1">
    <citation type="journal article" date="2019" name="Int. J. Syst. Evol. Microbiol.">
        <title>The Global Catalogue of Microorganisms (GCM) 10K type strain sequencing project: providing services to taxonomists for standard genome sequencing and annotation.</title>
        <authorList>
            <consortium name="The Broad Institute Genomics Platform"/>
            <consortium name="The Broad Institute Genome Sequencing Center for Infectious Disease"/>
            <person name="Wu L."/>
            <person name="Ma J."/>
        </authorList>
    </citation>
    <scope>NUCLEOTIDE SEQUENCE [LARGE SCALE GENOMIC DNA]</scope>
    <source>
        <strain evidence="2">CCUG 54356</strain>
    </source>
</reference>
<evidence type="ECO:0000313" key="2">
    <source>
        <dbReference type="Proteomes" id="UP001597264"/>
    </source>
</evidence>
<sequence>MKISYPFNVTNQRTGQVIEHTIAFNNRNSSSFQGEITECTKLGVPRAKLGDPNFKEVVDYWARAGGVKWVYTVFKELYVIPAMFHGGYEPPHSYAAANAPVFCAGFADFDPEVPNQLNVNHWSGHYQPSPNSLNYYLAVAWQDCGYTIMQVGR</sequence>
<dbReference type="Proteomes" id="UP001597264">
    <property type="component" value="Unassembled WGS sequence"/>
</dbReference>